<dbReference type="SUPFAM" id="SSF52833">
    <property type="entry name" value="Thioredoxin-like"/>
    <property type="match status" value="1"/>
</dbReference>
<dbReference type="FunFam" id="3.40.30.10:FF:000013">
    <property type="entry name" value="Blast:Protein SCO1 homolog, mitochondrial"/>
    <property type="match status" value="1"/>
</dbReference>
<evidence type="ECO:0000256" key="1">
    <source>
        <dbReference type="ARBA" id="ARBA00010996"/>
    </source>
</evidence>
<sequence>MTMRTGLIIAILILGGLLVWLLQWAPPGPEQPHPVLQHHTLDLAAPPIGGDFELDSIDGPVNSADLRGDVLLLYFGYTWCPDICPTNLVLIANALTLLTPEERDRVQVFFISVDPERDSLERLAEYSGYFHPRIRGVTGTPEQLAEVAARFGAAYRRTELTDSAMGYVVDHSAYSYLIDPHGRLVQTLDHATPSVELADAIRTLLGTETRPTTTSPE</sequence>
<evidence type="ECO:0000256" key="3">
    <source>
        <dbReference type="PIRSR" id="PIRSR603782-1"/>
    </source>
</evidence>
<proteinExistence type="inferred from homology"/>
<keyword evidence="2 3" id="KW-0186">Copper</keyword>
<feature type="domain" description="Thioredoxin" evidence="5">
    <location>
        <begin position="43"/>
        <end position="206"/>
    </location>
</feature>
<dbReference type="AlphaFoldDB" id="A0A9X0WEP3"/>
<organism evidence="6 7">
    <name type="scientific">Thiocapsa imhoffii</name>
    <dbReference type="NCBI Taxonomy" id="382777"/>
    <lineage>
        <taxon>Bacteria</taxon>
        <taxon>Pseudomonadati</taxon>
        <taxon>Pseudomonadota</taxon>
        <taxon>Gammaproteobacteria</taxon>
        <taxon>Chromatiales</taxon>
        <taxon>Chromatiaceae</taxon>
        <taxon>Thiocapsa</taxon>
    </lineage>
</organism>
<evidence type="ECO:0000256" key="2">
    <source>
        <dbReference type="ARBA" id="ARBA00023008"/>
    </source>
</evidence>
<feature type="binding site" evidence="3">
    <location>
        <position position="84"/>
    </location>
    <ligand>
        <name>Cu cation</name>
        <dbReference type="ChEBI" id="CHEBI:23378"/>
    </ligand>
</feature>
<feature type="binding site" evidence="3">
    <location>
        <position position="80"/>
    </location>
    <ligand>
        <name>Cu cation</name>
        <dbReference type="ChEBI" id="CHEBI:23378"/>
    </ligand>
</feature>
<dbReference type="PANTHER" id="PTHR12151">
    <property type="entry name" value="ELECTRON TRANSPORT PROTIN SCO1/SENC FAMILY MEMBER"/>
    <property type="match status" value="1"/>
</dbReference>
<dbReference type="InterPro" id="IPR036249">
    <property type="entry name" value="Thioredoxin-like_sf"/>
</dbReference>
<evidence type="ECO:0000313" key="7">
    <source>
        <dbReference type="Proteomes" id="UP001138802"/>
    </source>
</evidence>
<protein>
    <submittedName>
        <fullName evidence="6">SCO family protein</fullName>
    </submittedName>
</protein>
<keyword evidence="4" id="KW-1015">Disulfide bond</keyword>
<evidence type="ECO:0000256" key="4">
    <source>
        <dbReference type="PIRSR" id="PIRSR603782-2"/>
    </source>
</evidence>
<reference evidence="6 7" key="1">
    <citation type="journal article" date="2020" name="Microorganisms">
        <title>Osmotic Adaptation and Compatible Solute Biosynthesis of Phototrophic Bacteria as Revealed from Genome Analyses.</title>
        <authorList>
            <person name="Imhoff J.F."/>
            <person name="Rahn T."/>
            <person name="Kunzel S."/>
            <person name="Keller A."/>
            <person name="Neulinger S.C."/>
        </authorList>
    </citation>
    <scope>NUCLEOTIDE SEQUENCE [LARGE SCALE GENOMIC DNA]</scope>
    <source>
        <strain evidence="6 7">DSM 21303</strain>
    </source>
</reference>
<dbReference type="PANTHER" id="PTHR12151:SF25">
    <property type="entry name" value="LINALOOL DEHYDRATASE_ISOMERASE DOMAIN-CONTAINING PROTEIN"/>
    <property type="match status" value="1"/>
</dbReference>
<evidence type="ECO:0000259" key="5">
    <source>
        <dbReference type="PROSITE" id="PS51352"/>
    </source>
</evidence>
<dbReference type="EMBL" id="NRSD01000001">
    <property type="protein sequence ID" value="MBK1643336.1"/>
    <property type="molecule type" value="Genomic_DNA"/>
</dbReference>
<dbReference type="CDD" id="cd02968">
    <property type="entry name" value="SCO"/>
    <property type="match status" value="1"/>
</dbReference>
<dbReference type="Gene3D" id="3.40.30.10">
    <property type="entry name" value="Glutaredoxin"/>
    <property type="match status" value="1"/>
</dbReference>
<feature type="binding site" evidence="3">
    <location>
        <position position="171"/>
    </location>
    <ligand>
        <name>Cu cation</name>
        <dbReference type="ChEBI" id="CHEBI:23378"/>
    </ligand>
</feature>
<accession>A0A9X0WEP3</accession>
<dbReference type="InterPro" id="IPR013766">
    <property type="entry name" value="Thioredoxin_domain"/>
</dbReference>
<dbReference type="RefSeq" id="WP_338115040.1">
    <property type="nucleotide sequence ID" value="NZ_NRSD01000001.1"/>
</dbReference>
<dbReference type="InterPro" id="IPR003782">
    <property type="entry name" value="SCO1/SenC"/>
</dbReference>
<evidence type="ECO:0000313" key="6">
    <source>
        <dbReference type="EMBL" id="MBK1643336.1"/>
    </source>
</evidence>
<dbReference type="Pfam" id="PF02630">
    <property type="entry name" value="SCO1-SenC"/>
    <property type="match status" value="1"/>
</dbReference>
<feature type="disulfide bond" description="Redox-active" evidence="4">
    <location>
        <begin position="80"/>
        <end position="84"/>
    </location>
</feature>
<comment type="similarity">
    <text evidence="1">Belongs to the SCO1/2 family.</text>
</comment>
<comment type="caution">
    <text evidence="6">The sequence shown here is derived from an EMBL/GenBank/DDBJ whole genome shotgun (WGS) entry which is preliminary data.</text>
</comment>
<dbReference type="PROSITE" id="PS51352">
    <property type="entry name" value="THIOREDOXIN_2"/>
    <property type="match status" value="1"/>
</dbReference>
<keyword evidence="7" id="KW-1185">Reference proteome</keyword>
<keyword evidence="3" id="KW-0479">Metal-binding</keyword>
<name>A0A9X0WEP3_9GAMM</name>
<gene>
    <name evidence="6" type="ORF">CKO25_01430</name>
</gene>
<dbReference type="Proteomes" id="UP001138802">
    <property type="component" value="Unassembled WGS sequence"/>
</dbReference>
<dbReference type="GO" id="GO:0046872">
    <property type="term" value="F:metal ion binding"/>
    <property type="evidence" value="ECO:0007669"/>
    <property type="project" value="UniProtKB-KW"/>
</dbReference>